<dbReference type="AlphaFoldDB" id="A0A2I4DLA5"/>
<dbReference type="PANTHER" id="PTHR33116:SF80">
    <property type="entry name" value="REVERSE TRANSCRIPTASE ZINC-BINDING DOMAIN-CONTAINING PROTEIN"/>
    <property type="match status" value="1"/>
</dbReference>
<evidence type="ECO:0000313" key="2">
    <source>
        <dbReference type="RefSeq" id="XP_018807941.1"/>
    </source>
</evidence>
<keyword evidence="1" id="KW-1185">Reference proteome</keyword>
<evidence type="ECO:0000313" key="1">
    <source>
        <dbReference type="Proteomes" id="UP000235220"/>
    </source>
</evidence>
<reference evidence="2" key="1">
    <citation type="submission" date="2025-08" db="UniProtKB">
        <authorList>
            <consortium name="RefSeq"/>
        </authorList>
    </citation>
    <scope>IDENTIFICATION</scope>
    <source>
        <tissue evidence="2">Leaves</tissue>
    </source>
</reference>
<proteinExistence type="predicted"/>
<dbReference type="GeneID" id="108981286"/>
<accession>A0A2I4DLA5</accession>
<dbReference type="PANTHER" id="PTHR33116">
    <property type="entry name" value="REVERSE TRANSCRIPTASE ZINC-BINDING DOMAIN-CONTAINING PROTEIN-RELATED-RELATED"/>
    <property type="match status" value="1"/>
</dbReference>
<dbReference type="RefSeq" id="XP_018807941.1">
    <property type="nucleotide sequence ID" value="XM_018952396.1"/>
</dbReference>
<dbReference type="OrthoDB" id="1752276at2759"/>
<dbReference type="Proteomes" id="UP000235220">
    <property type="component" value="Chromosome 6"/>
</dbReference>
<organism evidence="1 2">
    <name type="scientific">Juglans regia</name>
    <name type="common">English walnut</name>
    <dbReference type="NCBI Taxonomy" id="51240"/>
    <lineage>
        <taxon>Eukaryota</taxon>
        <taxon>Viridiplantae</taxon>
        <taxon>Streptophyta</taxon>
        <taxon>Embryophyta</taxon>
        <taxon>Tracheophyta</taxon>
        <taxon>Spermatophyta</taxon>
        <taxon>Magnoliopsida</taxon>
        <taxon>eudicotyledons</taxon>
        <taxon>Gunneridae</taxon>
        <taxon>Pentapetalae</taxon>
        <taxon>rosids</taxon>
        <taxon>fabids</taxon>
        <taxon>Fagales</taxon>
        <taxon>Juglandaceae</taxon>
        <taxon>Juglans</taxon>
    </lineage>
</organism>
<protein>
    <submittedName>
        <fullName evidence="2">Uncharacterized protein LOC108981286</fullName>
    </submittedName>
</protein>
<gene>
    <name evidence="2" type="primary">LOC108981286</name>
</gene>
<sequence length="254" mass="28926">MYLGVTLVTGWLTARNLELLVNKIQNKVAVLNVPKVLLSKLNSILSTFFWGEYNGKLKHKWVSWSTICKPTNEGGLGLRDFNEMQSSMHKKLVWRLLTLDNLWTQFFRAKYAKEGGLVMAASRANGSQFWKALMQVFPAVYDHTKALVKDFWVGNAWDENALIEMIGENRALEVVHSVKAGKEGSDVYIWEPTQNGIFTTASTWDIIRTRGSVLWVSLLPRDVIVVSMVALRLWIMCYALGKLLRQSGNELHLH</sequence>
<dbReference type="KEGG" id="jre:108981286"/>
<name>A0A2I4DLA5_JUGRE</name>
<dbReference type="Gramene" id="Jr06_02830_p1">
    <property type="protein sequence ID" value="cds.Jr06_02830_p1"/>
    <property type="gene ID" value="Jr06_02830"/>
</dbReference>